<keyword evidence="3" id="KW-1185">Reference proteome</keyword>
<protein>
    <submittedName>
        <fullName evidence="2">Uncharacterized protein</fullName>
    </submittedName>
</protein>
<accession>A0AAW1KSR0</accession>
<keyword evidence="1" id="KW-1133">Transmembrane helix</keyword>
<name>A0AAW1KSR0_SAPOF</name>
<dbReference type="InterPro" id="IPR052625">
    <property type="entry name" value="Chl_b_Red"/>
</dbReference>
<dbReference type="GO" id="GO:0010304">
    <property type="term" value="P:PSII associated light-harvesting complex II catabolic process"/>
    <property type="evidence" value="ECO:0007669"/>
    <property type="project" value="TreeGrafter"/>
</dbReference>
<reference evidence="2" key="1">
    <citation type="submission" date="2024-03" db="EMBL/GenBank/DDBJ databases">
        <title>WGS assembly of Saponaria officinalis var. Norfolk2.</title>
        <authorList>
            <person name="Jenkins J."/>
            <person name="Shu S."/>
            <person name="Grimwood J."/>
            <person name="Barry K."/>
            <person name="Goodstein D."/>
            <person name="Schmutz J."/>
            <person name="Leebens-Mack J."/>
            <person name="Osbourn A."/>
        </authorList>
    </citation>
    <scope>NUCLEOTIDE SEQUENCE [LARGE SCALE GENOMIC DNA]</scope>
    <source>
        <strain evidence="2">JIC</strain>
    </source>
</reference>
<evidence type="ECO:0000313" key="3">
    <source>
        <dbReference type="Proteomes" id="UP001443914"/>
    </source>
</evidence>
<dbReference type="Proteomes" id="UP001443914">
    <property type="component" value="Unassembled WGS sequence"/>
</dbReference>
<dbReference type="GO" id="GO:0015996">
    <property type="term" value="P:chlorophyll catabolic process"/>
    <property type="evidence" value="ECO:0007669"/>
    <property type="project" value="TreeGrafter"/>
</dbReference>
<dbReference type="GO" id="GO:0034256">
    <property type="term" value="F:chlorophyll(ide) b reductase activity"/>
    <property type="evidence" value="ECO:0007669"/>
    <property type="project" value="TreeGrafter"/>
</dbReference>
<gene>
    <name evidence="2" type="ORF">RND81_05G028400</name>
</gene>
<dbReference type="EMBL" id="JBDFQZ010000005">
    <property type="protein sequence ID" value="KAK9723830.1"/>
    <property type="molecule type" value="Genomic_DNA"/>
</dbReference>
<proteinExistence type="predicted"/>
<feature type="transmembrane region" description="Helical" evidence="1">
    <location>
        <begin position="58"/>
        <end position="79"/>
    </location>
</feature>
<dbReference type="PANTHER" id="PTHR24314:SF21">
    <property type="entry name" value="CHLOROPHYLL(IDE) B REDUCTASE NYC1, CHLOROPLASTIC-RELATED"/>
    <property type="match status" value="1"/>
</dbReference>
<organism evidence="2 3">
    <name type="scientific">Saponaria officinalis</name>
    <name type="common">Common soapwort</name>
    <name type="synonym">Lychnis saponaria</name>
    <dbReference type="NCBI Taxonomy" id="3572"/>
    <lineage>
        <taxon>Eukaryota</taxon>
        <taxon>Viridiplantae</taxon>
        <taxon>Streptophyta</taxon>
        <taxon>Embryophyta</taxon>
        <taxon>Tracheophyta</taxon>
        <taxon>Spermatophyta</taxon>
        <taxon>Magnoliopsida</taxon>
        <taxon>eudicotyledons</taxon>
        <taxon>Gunneridae</taxon>
        <taxon>Pentapetalae</taxon>
        <taxon>Caryophyllales</taxon>
        <taxon>Caryophyllaceae</taxon>
        <taxon>Caryophylleae</taxon>
        <taxon>Saponaria</taxon>
    </lineage>
</organism>
<sequence>MCKWPSGDENRHTLAEIENVLFSAGQHVGQYIETMMSTGVVLLTGFQLSGGDGQMNDLIWYSWLGGIIIGTMVGANMVLDEHCRAGPGNVVITGRCYK</sequence>
<comment type="caution">
    <text evidence="2">The sequence shown here is derived from an EMBL/GenBank/DDBJ whole genome shotgun (WGS) entry which is preliminary data.</text>
</comment>
<keyword evidence="1" id="KW-0472">Membrane</keyword>
<keyword evidence="1" id="KW-0812">Transmembrane</keyword>
<dbReference type="PANTHER" id="PTHR24314">
    <property type="entry name" value="NON-SPECIFIC LIPID TRANSFER PROTEIN-RELATED"/>
    <property type="match status" value="1"/>
</dbReference>
<evidence type="ECO:0000256" key="1">
    <source>
        <dbReference type="SAM" id="Phobius"/>
    </source>
</evidence>
<evidence type="ECO:0000313" key="2">
    <source>
        <dbReference type="EMBL" id="KAK9723830.1"/>
    </source>
</evidence>
<dbReference type="AlphaFoldDB" id="A0AAW1KSR0"/>